<gene>
    <name evidence="3" type="ORF">HKI87_07g47110</name>
</gene>
<dbReference type="GO" id="GO:0008610">
    <property type="term" value="P:lipid biosynthetic process"/>
    <property type="evidence" value="ECO:0007669"/>
    <property type="project" value="TreeGrafter"/>
</dbReference>
<comment type="similarity">
    <text evidence="1">Belongs to the thioesterase family.</text>
</comment>
<keyword evidence="4" id="KW-1185">Reference proteome</keyword>
<protein>
    <submittedName>
        <fullName evidence="3">Thioesterase</fullName>
    </submittedName>
</protein>
<dbReference type="PANTHER" id="PTHR11487">
    <property type="entry name" value="THIOESTERASE"/>
    <property type="match status" value="1"/>
</dbReference>
<dbReference type="Proteomes" id="UP001472866">
    <property type="component" value="Chromosome 07"/>
</dbReference>
<dbReference type="Pfam" id="PF00975">
    <property type="entry name" value="Thioesterase"/>
    <property type="match status" value="1"/>
</dbReference>
<name>A0AAX4PBL8_9CHLO</name>
<evidence type="ECO:0000313" key="3">
    <source>
        <dbReference type="EMBL" id="WZN63166.1"/>
    </source>
</evidence>
<dbReference type="AlphaFoldDB" id="A0AAX4PBL8"/>
<organism evidence="3 4">
    <name type="scientific">Chloropicon roscoffensis</name>
    <dbReference type="NCBI Taxonomy" id="1461544"/>
    <lineage>
        <taxon>Eukaryota</taxon>
        <taxon>Viridiplantae</taxon>
        <taxon>Chlorophyta</taxon>
        <taxon>Chloropicophyceae</taxon>
        <taxon>Chloropicales</taxon>
        <taxon>Chloropicaceae</taxon>
        <taxon>Chloropicon</taxon>
    </lineage>
</organism>
<dbReference type="SUPFAM" id="SSF53474">
    <property type="entry name" value="alpha/beta-Hydrolases"/>
    <property type="match status" value="1"/>
</dbReference>
<feature type="domain" description="Thioesterase" evidence="2">
    <location>
        <begin position="37"/>
        <end position="276"/>
    </location>
</feature>
<dbReference type="InterPro" id="IPR012223">
    <property type="entry name" value="TEII"/>
</dbReference>
<evidence type="ECO:0000313" key="4">
    <source>
        <dbReference type="Proteomes" id="UP001472866"/>
    </source>
</evidence>
<evidence type="ECO:0000259" key="2">
    <source>
        <dbReference type="Pfam" id="PF00975"/>
    </source>
</evidence>
<accession>A0AAX4PBL8</accession>
<proteinExistence type="inferred from homology"/>
<dbReference type="Gene3D" id="3.40.50.1820">
    <property type="entry name" value="alpha/beta hydrolase"/>
    <property type="match status" value="1"/>
</dbReference>
<dbReference type="PANTHER" id="PTHR11487:SF0">
    <property type="entry name" value="S-ACYL FATTY ACID SYNTHASE THIOESTERASE, MEDIUM CHAIN"/>
    <property type="match status" value="1"/>
</dbReference>
<dbReference type="EMBL" id="CP151507">
    <property type="protein sequence ID" value="WZN63166.1"/>
    <property type="molecule type" value="Genomic_DNA"/>
</dbReference>
<reference evidence="3 4" key="1">
    <citation type="submission" date="2024-03" db="EMBL/GenBank/DDBJ databases">
        <title>Complete genome sequence of the green alga Chloropicon roscoffensis RCC1871.</title>
        <authorList>
            <person name="Lemieux C."/>
            <person name="Pombert J.-F."/>
            <person name="Otis C."/>
            <person name="Turmel M."/>
        </authorList>
    </citation>
    <scope>NUCLEOTIDE SEQUENCE [LARGE SCALE GENOMIC DNA]</scope>
    <source>
        <strain evidence="3 4">RCC1871</strain>
    </source>
</reference>
<dbReference type="InterPro" id="IPR029058">
    <property type="entry name" value="AB_hydrolase_fold"/>
</dbReference>
<evidence type="ECO:0000256" key="1">
    <source>
        <dbReference type="ARBA" id="ARBA00007169"/>
    </source>
</evidence>
<sequence>MKSDKAEAVGEAVDYGAWILQGPKEKRQTTDEEPSLRLFCIPQAGMGAWAFHGWQEAVGEQIEVMPVELPGRNSRQREPRYTCMKDLVRDLVDALLPEFRRGPFCLLGHSLGAWIAYEVVHELWRRHEPLPLKLYVSANRAPHLCHRSHDVHPVHLHQLKYEQFWEAFEVRYGSNKDLRSEGIRKYVYPMLKDDFTLLETYEWRGFTTTANAVSGGAGSRGLPVPIEAFGAKGDTRYTKEQISGWREHTTVDFREKWFEGPHRYIVDHPEEVRKHVAYDLFGCLV</sequence>
<dbReference type="InterPro" id="IPR001031">
    <property type="entry name" value="Thioesterase"/>
</dbReference>